<proteinExistence type="predicted"/>
<sequence length="251" mass="26452">MVARADIGLQRSNNEDAVGIHPRLQPWPAAVLADGMGGYNAGEVASAMAVDLIAAAVQRGPGGEESPDLAAKELTDALHMANTAIFAASQSTPACRGMGTTVVAALVLKEEILLAHLGDSRAYAWREGRLLRITRDHSLVQQEIDAGLLSEQEAKASRLSHLVTRALGVMPEVEPELTHWPLQAGDRIMLCSDGLTDMLSDRCLQTLFAEVPPLPLLLNTLIAAANAAGGKDNVSVVLMEADIQDQPAAAA</sequence>
<dbReference type="Gene3D" id="3.60.40.10">
    <property type="entry name" value="PPM-type phosphatase domain"/>
    <property type="match status" value="1"/>
</dbReference>
<gene>
    <name evidence="2" type="ORF">AB6724_02435</name>
</gene>
<dbReference type="RefSeq" id="WP_369337021.1">
    <property type="nucleotide sequence ID" value="NZ_JBFYGN010000002.1"/>
</dbReference>
<evidence type="ECO:0000259" key="1">
    <source>
        <dbReference type="PROSITE" id="PS51746"/>
    </source>
</evidence>
<dbReference type="EMBL" id="JBFYGN010000002">
    <property type="protein sequence ID" value="MEX8191691.1"/>
    <property type="molecule type" value="Genomic_DNA"/>
</dbReference>
<dbReference type="Pfam" id="PF13672">
    <property type="entry name" value="PP2C_2"/>
    <property type="match status" value="1"/>
</dbReference>
<dbReference type="Proteomes" id="UP001561046">
    <property type="component" value="Unassembled WGS sequence"/>
</dbReference>
<name>A0ABV3ZRF0_9BURK</name>
<dbReference type="SMART" id="SM00331">
    <property type="entry name" value="PP2C_SIG"/>
    <property type="match status" value="1"/>
</dbReference>
<reference evidence="2 3" key="1">
    <citation type="journal article" date="2013" name="Int. J. Syst. Evol. Microbiol.">
        <title>Comamonas guangdongensis sp. nov., isolated from subterranean forest sediment, and emended description of the genus Comamonas.</title>
        <authorList>
            <person name="Zhang J."/>
            <person name="Wang Y."/>
            <person name="Zhou S."/>
            <person name="Wu C."/>
            <person name="He J."/>
            <person name="Li F."/>
        </authorList>
    </citation>
    <scope>NUCLEOTIDE SEQUENCE [LARGE SCALE GENOMIC DNA]</scope>
    <source>
        <strain evidence="2 3">CCTCC AB2011133</strain>
    </source>
</reference>
<keyword evidence="3" id="KW-1185">Reference proteome</keyword>
<evidence type="ECO:0000313" key="2">
    <source>
        <dbReference type="EMBL" id="MEX8191691.1"/>
    </source>
</evidence>
<dbReference type="SMART" id="SM00332">
    <property type="entry name" value="PP2Cc"/>
    <property type="match status" value="1"/>
</dbReference>
<evidence type="ECO:0000313" key="3">
    <source>
        <dbReference type="Proteomes" id="UP001561046"/>
    </source>
</evidence>
<dbReference type="InterPro" id="IPR001932">
    <property type="entry name" value="PPM-type_phosphatase-like_dom"/>
</dbReference>
<organism evidence="2 3">
    <name type="scientific">Comamonas guangdongensis</name>
    <dbReference type="NCBI Taxonomy" id="510515"/>
    <lineage>
        <taxon>Bacteria</taxon>
        <taxon>Pseudomonadati</taxon>
        <taxon>Pseudomonadota</taxon>
        <taxon>Betaproteobacteria</taxon>
        <taxon>Burkholderiales</taxon>
        <taxon>Comamonadaceae</taxon>
        <taxon>Comamonas</taxon>
    </lineage>
</organism>
<feature type="domain" description="PPM-type phosphatase" evidence="1">
    <location>
        <begin position="1"/>
        <end position="241"/>
    </location>
</feature>
<dbReference type="InterPro" id="IPR015655">
    <property type="entry name" value="PP2C"/>
</dbReference>
<comment type="caution">
    <text evidence="2">The sequence shown here is derived from an EMBL/GenBank/DDBJ whole genome shotgun (WGS) entry which is preliminary data.</text>
</comment>
<dbReference type="CDD" id="cd00143">
    <property type="entry name" value="PP2Cc"/>
    <property type="match status" value="1"/>
</dbReference>
<protein>
    <submittedName>
        <fullName evidence="2">Stp1/IreP family PP2C-type Ser/Thr phosphatase</fullName>
    </submittedName>
</protein>
<dbReference type="PROSITE" id="PS51746">
    <property type="entry name" value="PPM_2"/>
    <property type="match status" value="1"/>
</dbReference>
<dbReference type="PANTHER" id="PTHR47992">
    <property type="entry name" value="PROTEIN PHOSPHATASE"/>
    <property type="match status" value="1"/>
</dbReference>
<dbReference type="SUPFAM" id="SSF81606">
    <property type="entry name" value="PP2C-like"/>
    <property type="match status" value="1"/>
</dbReference>
<accession>A0ABV3ZRF0</accession>
<dbReference type="InterPro" id="IPR036457">
    <property type="entry name" value="PPM-type-like_dom_sf"/>
</dbReference>
<dbReference type="NCBIfam" id="NF033484">
    <property type="entry name" value="Stp1_PP2C_phos"/>
    <property type="match status" value="1"/>
</dbReference>